<evidence type="ECO:0000256" key="1">
    <source>
        <dbReference type="SAM" id="Phobius"/>
    </source>
</evidence>
<accession>A0ABW3JUG4</accession>
<reference evidence="3" key="1">
    <citation type="journal article" date="2019" name="Int. J. Syst. Evol. Microbiol.">
        <title>The Global Catalogue of Microorganisms (GCM) 10K type strain sequencing project: providing services to taxonomists for standard genome sequencing and annotation.</title>
        <authorList>
            <consortium name="The Broad Institute Genomics Platform"/>
            <consortium name="The Broad Institute Genome Sequencing Center for Infectious Disease"/>
            <person name="Wu L."/>
            <person name="Ma J."/>
        </authorList>
    </citation>
    <scope>NUCLEOTIDE SEQUENCE [LARGE SCALE GENOMIC DNA]</scope>
    <source>
        <strain evidence="3">CCUG 60527</strain>
    </source>
</reference>
<keyword evidence="1" id="KW-0472">Membrane</keyword>
<dbReference type="RefSeq" id="WP_386109141.1">
    <property type="nucleotide sequence ID" value="NZ_JBHTJR010000057.1"/>
</dbReference>
<comment type="caution">
    <text evidence="2">The sequence shown here is derived from an EMBL/GenBank/DDBJ whole genome shotgun (WGS) entry which is preliminary data.</text>
</comment>
<dbReference type="Proteomes" id="UP001597062">
    <property type="component" value="Unassembled WGS sequence"/>
</dbReference>
<protein>
    <submittedName>
        <fullName evidence="2">Uncharacterized protein</fullName>
    </submittedName>
</protein>
<proteinExistence type="predicted"/>
<feature type="transmembrane region" description="Helical" evidence="1">
    <location>
        <begin position="15"/>
        <end position="37"/>
    </location>
</feature>
<name>A0ABW3JUG4_9FLAO</name>
<keyword evidence="3" id="KW-1185">Reference proteome</keyword>
<sequence length="43" mass="4525">MKLISPPAVSWSNGAIMIAVFAVVCVVLVSTVLLLVLGNNKKK</sequence>
<keyword evidence="1" id="KW-0812">Transmembrane</keyword>
<organism evidence="2 3">
    <name type="scientific">Tenacibaculum geojense</name>
    <dbReference type="NCBI Taxonomy" id="915352"/>
    <lineage>
        <taxon>Bacteria</taxon>
        <taxon>Pseudomonadati</taxon>
        <taxon>Bacteroidota</taxon>
        <taxon>Flavobacteriia</taxon>
        <taxon>Flavobacteriales</taxon>
        <taxon>Flavobacteriaceae</taxon>
        <taxon>Tenacibaculum</taxon>
    </lineage>
</organism>
<evidence type="ECO:0000313" key="3">
    <source>
        <dbReference type="Proteomes" id="UP001597062"/>
    </source>
</evidence>
<dbReference type="EMBL" id="JBHTJR010000057">
    <property type="protein sequence ID" value="MFD0994155.1"/>
    <property type="molecule type" value="Genomic_DNA"/>
</dbReference>
<evidence type="ECO:0000313" key="2">
    <source>
        <dbReference type="EMBL" id="MFD0994155.1"/>
    </source>
</evidence>
<keyword evidence="1" id="KW-1133">Transmembrane helix</keyword>
<gene>
    <name evidence="2" type="ORF">ACFQ1U_13150</name>
</gene>